<proteinExistence type="predicted"/>
<dbReference type="AlphaFoldDB" id="A0ABD2Q5J0"/>
<evidence type="ECO:0000259" key="1">
    <source>
        <dbReference type="Pfam" id="PF08385"/>
    </source>
</evidence>
<organism evidence="2 3">
    <name type="scientific">Cichlidogyrus casuarinus</name>
    <dbReference type="NCBI Taxonomy" id="1844966"/>
    <lineage>
        <taxon>Eukaryota</taxon>
        <taxon>Metazoa</taxon>
        <taxon>Spiralia</taxon>
        <taxon>Lophotrochozoa</taxon>
        <taxon>Platyhelminthes</taxon>
        <taxon>Monogenea</taxon>
        <taxon>Monopisthocotylea</taxon>
        <taxon>Dactylogyridea</taxon>
        <taxon>Ancyrocephalidae</taxon>
        <taxon>Cichlidogyrus</taxon>
    </lineage>
</organism>
<dbReference type="Pfam" id="PF08385">
    <property type="entry name" value="DHC_N1"/>
    <property type="match status" value="1"/>
</dbReference>
<gene>
    <name evidence="2" type="ORF">Ciccas_006516</name>
</gene>
<dbReference type="Proteomes" id="UP001626550">
    <property type="component" value="Unassembled WGS sequence"/>
</dbReference>
<dbReference type="EMBL" id="JBJKFK010000888">
    <property type="protein sequence ID" value="KAL3314854.1"/>
    <property type="molecule type" value="Genomic_DNA"/>
</dbReference>
<comment type="caution">
    <text evidence="2">The sequence shown here is derived from an EMBL/GenBank/DDBJ whole genome shotgun (WGS) entry which is preliminary data.</text>
</comment>
<name>A0ABD2Q5J0_9PLAT</name>
<accession>A0ABD2Q5J0</accession>
<sequence length="265" mass="30715">MSIIHKRSPYYKHMTKMSTLCRRACISYEVIQGVIDHLMEVAKYDARDLKPIEECINHLDSYMEEYLSKHEEKFAIESLGIIKIRGSVYSMSSGLVDSENRVLGDVRVLRRRLESITKIIQTISRYSAVKTIQIDRETYCASINQILSAKAKLLQKYEEIWQFFKSRPFSSLLTGNDNAFLAYYTESKVQICQLHAMIRAGIAAQFAKIPTFLAAMNYLENIDNIDIPRLGQESRYLEMLHRLDNMQKNIFCEFLSSRNDPNQVG</sequence>
<feature type="domain" description="Dynein heavy chain tail" evidence="1">
    <location>
        <begin position="3"/>
        <end position="249"/>
    </location>
</feature>
<dbReference type="InterPro" id="IPR013594">
    <property type="entry name" value="Dynein_heavy_tail"/>
</dbReference>
<keyword evidence="3" id="KW-1185">Reference proteome</keyword>
<protein>
    <recommendedName>
        <fullName evidence="1">Dynein heavy chain tail domain-containing protein</fullName>
    </recommendedName>
</protein>
<evidence type="ECO:0000313" key="2">
    <source>
        <dbReference type="EMBL" id="KAL3314854.1"/>
    </source>
</evidence>
<evidence type="ECO:0000313" key="3">
    <source>
        <dbReference type="Proteomes" id="UP001626550"/>
    </source>
</evidence>
<reference evidence="2 3" key="1">
    <citation type="submission" date="2024-11" db="EMBL/GenBank/DDBJ databases">
        <title>Adaptive evolution of stress response genes in parasites aligns with host niche diversity.</title>
        <authorList>
            <person name="Hahn C."/>
            <person name="Resl P."/>
        </authorList>
    </citation>
    <scope>NUCLEOTIDE SEQUENCE [LARGE SCALE GENOMIC DNA]</scope>
    <source>
        <strain evidence="2">EGGRZ-B1_66</strain>
        <tissue evidence="2">Body</tissue>
    </source>
</reference>